<proteinExistence type="predicted"/>
<reference evidence="2 3" key="1">
    <citation type="journal article" date="2018" name="Nat. Ecol. Evol.">
        <title>Genomic signatures of mitonuclear coevolution across populations of Tigriopus californicus.</title>
        <authorList>
            <person name="Barreto F.S."/>
            <person name="Watson E.T."/>
            <person name="Lima T.G."/>
            <person name="Willett C.S."/>
            <person name="Edmands S."/>
            <person name="Li W."/>
            <person name="Burton R.S."/>
        </authorList>
    </citation>
    <scope>NUCLEOTIDE SEQUENCE [LARGE SCALE GENOMIC DNA]</scope>
    <source>
        <strain evidence="2 3">San Diego</strain>
    </source>
</reference>
<dbReference type="Proteomes" id="UP000318571">
    <property type="component" value="Chromosome 5"/>
</dbReference>
<organism evidence="2 3">
    <name type="scientific">Tigriopus californicus</name>
    <name type="common">Marine copepod</name>
    <dbReference type="NCBI Taxonomy" id="6832"/>
    <lineage>
        <taxon>Eukaryota</taxon>
        <taxon>Metazoa</taxon>
        <taxon>Ecdysozoa</taxon>
        <taxon>Arthropoda</taxon>
        <taxon>Crustacea</taxon>
        <taxon>Multicrustacea</taxon>
        <taxon>Hexanauplia</taxon>
        <taxon>Copepoda</taxon>
        <taxon>Harpacticoida</taxon>
        <taxon>Harpacticidae</taxon>
        <taxon>Tigriopus</taxon>
    </lineage>
</organism>
<evidence type="ECO:0000256" key="1">
    <source>
        <dbReference type="SAM" id="Phobius"/>
    </source>
</evidence>
<name>A0A553PHE4_TIGCA</name>
<protein>
    <submittedName>
        <fullName evidence="2">Uncharacterized protein</fullName>
    </submittedName>
</protein>
<comment type="caution">
    <text evidence="2">The sequence shown here is derived from an EMBL/GenBank/DDBJ whole genome shotgun (WGS) entry which is preliminary data.</text>
</comment>
<keyword evidence="1" id="KW-0472">Membrane</keyword>
<sequence length="122" mass="14018">MPPSSIHVGISAWVFWLLLSDLIVISVFSFPQARSEEGFYPDHVFYDPYHGPGRSYYIRGYPAVDDHQMYLAKFNGAQGSIDSQLVEALIRNYLDGRHMDGLVDEDEVRRLLQVRKRGELLT</sequence>
<accession>A0A553PHE4</accession>
<dbReference type="EMBL" id="VCGU01000004">
    <property type="protein sequence ID" value="TRY77103.1"/>
    <property type="molecule type" value="Genomic_DNA"/>
</dbReference>
<gene>
    <name evidence="2" type="ORF">TCAL_08365</name>
</gene>
<keyword evidence="3" id="KW-1185">Reference proteome</keyword>
<evidence type="ECO:0000313" key="3">
    <source>
        <dbReference type="Proteomes" id="UP000318571"/>
    </source>
</evidence>
<keyword evidence="1" id="KW-0812">Transmembrane</keyword>
<feature type="transmembrane region" description="Helical" evidence="1">
    <location>
        <begin position="6"/>
        <end position="30"/>
    </location>
</feature>
<keyword evidence="1" id="KW-1133">Transmembrane helix</keyword>
<dbReference type="AlphaFoldDB" id="A0A553PHE4"/>
<evidence type="ECO:0000313" key="2">
    <source>
        <dbReference type="EMBL" id="TRY77103.1"/>
    </source>
</evidence>